<dbReference type="OrthoDB" id="9794842at2"/>
<sequence length="369" mass="41299" precursor="true">MIFHIRSEKRLTLLLKNAPLLMLAASLALATGCKTAPTPGAMAPRANDEIMVAGQRFHTGTKVVLWTDPGGYDAYRVERRFAPLEKSGWEASHEEVKELQSPNRYNTRRGTLTPEQIEEVRGGGWPLPMLQDVVDQFVLHFDVCGTSRQCFNILQDHRDLSVHFMLDVDGTIYQTLDLKERAWHATTSNNRSVGIEIANIGAYSNEEKSPLGEWYKQEKGRTRITIPESFGGDSALRTKGFVGYSARPEPVKGVIQGRELTQYDYTPEQYEALAHLTAALCKIFPKITCDYPKDTSGNLITHKLSDADLKNYHGVMGHYHVQTDKVDPGPALQWDRLITKAQKLRYAGFTKTVEDTSKGQSRSPFGAGN</sequence>
<dbReference type="RefSeq" id="WP_007414233.1">
    <property type="nucleotide sequence ID" value="NZ_ABOX02000008.1"/>
</dbReference>
<dbReference type="PANTHER" id="PTHR30417:SF1">
    <property type="entry name" value="N-ACETYLMURAMOYL-L-ALANINE AMIDASE AMID"/>
    <property type="match status" value="1"/>
</dbReference>
<evidence type="ECO:0000256" key="1">
    <source>
        <dbReference type="ARBA" id="ARBA00001561"/>
    </source>
</evidence>
<dbReference type="EMBL" id="ABOX02000008">
    <property type="protein sequence ID" value="EEF61699.1"/>
    <property type="molecule type" value="Genomic_DNA"/>
</dbReference>
<reference evidence="7 8" key="1">
    <citation type="journal article" date="2011" name="J. Bacteriol.">
        <title>Genome sequence of 'Pedosphaera parvula' Ellin514, an aerobic Verrucomicrobial isolate from pasture soil.</title>
        <authorList>
            <person name="Kant R."/>
            <person name="van Passel M.W."/>
            <person name="Sangwan P."/>
            <person name="Palva A."/>
            <person name="Lucas S."/>
            <person name="Copeland A."/>
            <person name="Lapidus A."/>
            <person name="Glavina Del Rio T."/>
            <person name="Dalin E."/>
            <person name="Tice H."/>
            <person name="Bruce D."/>
            <person name="Goodwin L."/>
            <person name="Pitluck S."/>
            <person name="Chertkov O."/>
            <person name="Larimer F.W."/>
            <person name="Land M.L."/>
            <person name="Hauser L."/>
            <person name="Brettin T.S."/>
            <person name="Detter J.C."/>
            <person name="Han S."/>
            <person name="de Vos W.M."/>
            <person name="Janssen P.H."/>
            <person name="Smidt H."/>
        </authorList>
    </citation>
    <scope>NUCLEOTIDE SEQUENCE [LARGE SCALE GENOMIC DNA]</scope>
    <source>
        <strain evidence="7 8">Ellin514</strain>
    </source>
</reference>
<keyword evidence="5" id="KW-0732">Signal</keyword>
<dbReference type="SUPFAM" id="SSF55846">
    <property type="entry name" value="N-acetylmuramoyl-L-alanine amidase-like"/>
    <property type="match status" value="1"/>
</dbReference>
<keyword evidence="4" id="KW-0961">Cell wall biogenesis/degradation</keyword>
<dbReference type="Proteomes" id="UP000003688">
    <property type="component" value="Unassembled WGS sequence"/>
</dbReference>
<dbReference type="Pfam" id="PF01510">
    <property type="entry name" value="Amidase_2"/>
    <property type="match status" value="1"/>
</dbReference>
<evidence type="ECO:0000256" key="5">
    <source>
        <dbReference type="SAM" id="SignalP"/>
    </source>
</evidence>
<gene>
    <name evidence="7" type="ORF">Cflav_PD4739</name>
</gene>
<dbReference type="GO" id="GO:0009254">
    <property type="term" value="P:peptidoglycan turnover"/>
    <property type="evidence" value="ECO:0007669"/>
    <property type="project" value="TreeGrafter"/>
</dbReference>
<evidence type="ECO:0000256" key="4">
    <source>
        <dbReference type="ARBA" id="ARBA00023316"/>
    </source>
</evidence>
<accession>B9XEI5</accession>
<evidence type="ECO:0000256" key="2">
    <source>
        <dbReference type="ARBA" id="ARBA00011901"/>
    </source>
</evidence>
<name>B9XEI5_PEDPL</name>
<evidence type="ECO:0000313" key="7">
    <source>
        <dbReference type="EMBL" id="EEF61699.1"/>
    </source>
</evidence>
<comment type="catalytic activity">
    <reaction evidence="1">
        <text>Hydrolyzes the link between N-acetylmuramoyl residues and L-amino acid residues in certain cell-wall glycopeptides.</text>
        <dbReference type="EC" id="3.5.1.28"/>
    </reaction>
</comment>
<dbReference type="AlphaFoldDB" id="B9XEI5"/>
<dbReference type="InterPro" id="IPR002502">
    <property type="entry name" value="Amidase_domain"/>
</dbReference>
<organism evidence="7 8">
    <name type="scientific">Pedosphaera parvula (strain Ellin514)</name>
    <dbReference type="NCBI Taxonomy" id="320771"/>
    <lineage>
        <taxon>Bacteria</taxon>
        <taxon>Pseudomonadati</taxon>
        <taxon>Verrucomicrobiota</taxon>
        <taxon>Pedosphaerae</taxon>
        <taxon>Pedosphaerales</taxon>
        <taxon>Pedosphaeraceae</taxon>
        <taxon>Pedosphaera</taxon>
    </lineage>
</organism>
<evidence type="ECO:0000313" key="8">
    <source>
        <dbReference type="Proteomes" id="UP000003688"/>
    </source>
</evidence>
<protein>
    <recommendedName>
        <fullName evidence="2">N-acetylmuramoyl-L-alanine amidase</fullName>
        <ecNumber evidence="2">3.5.1.28</ecNumber>
    </recommendedName>
</protein>
<dbReference type="STRING" id="320771.Cflav_PD4739"/>
<dbReference type="PROSITE" id="PS51257">
    <property type="entry name" value="PROKAR_LIPOPROTEIN"/>
    <property type="match status" value="1"/>
</dbReference>
<dbReference type="CDD" id="cd06583">
    <property type="entry name" value="PGRP"/>
    <property type="match status" value="1"/>
</dbReference>
<dbReference type="GO" id="GO:0071555">
    <property type="term" value="P:cell wall organization"/>
    <property type="evidence" value="ECO:0007669"/>
    <property type="project" value="UniProtKB-KW"/>
</dbReference>
<feature type="domain" description="N-acetylmuramoyl-L-alanine amidase" evidence="6">
    <location>
        <begin position="134"/>
        <end position="330"/>
    </location>
</feature>
<keyword evidence="8" id="KW-1185">Reference proteome</keyword>
<dbReference type="PANTHER" id="PTHR30417">
    <property type="entry name" value="N-ACETYLMURAMOYL-L-ALANINE AMIDASE AMID"/>
    <property type="match status" value="1"/>
</dbReference>
<proteinExistence type="predicted"/>
<dbReference type="GO" id="GO:0009253">
    <property type="term" value="P:peptidoglycan catabolic process"/>
    <property type="evidence" value="ECO:0007669"/>
    <property type="project" value="InterPro"/>
</dbReference>
<dbReference type="GO" id="GO:0008745">
    <property type="term" value="F:N-acetylmuramoyl-L-alanine amidase activity"/>
    <property type="evidence" value="ECO:0007669"/>
    <property type="project" value="UniProtKB-EC"/>
</dbReference>
<evidence type="ECO:0000256" key="3">
    <source>
        <dbReference type="ARBA" id="ARBA00022801"/>
    </source>
</evidence>
<dbReference type="InterPro" id="IPR036505">
    <property type="entry name" value="Amidase/PGRP_sf"/>
</dbReference>
<feature type="signal peptide" evidence="5">
    <location>
        <begin position="1"/>
        <end position="30"/>
    </location>
</feature>
<keyword evidence="3" id="KW-0378">Hydrolase</keyword>
<comment type="caution">
    <text evidence="7">The sequence shown here is derived from an EMBL/GenBank/DDBJ whole genome shotgun (WGS) entry which is preliminary data.</text>
</comment>
<evidence type="ECO:0000259" key="6">
    <source>
        <dbReference type="Pfam" id="PF01510"/>
    </source>
</evidence>
<dbReference type="InterPro" id="IPR051206">
    <property type="entry name" value="NAMLAA_amidase_2"/>
</dbReference>
<dbReference type="EC" id="3.5.1.28" evidence="2"/>
<dbReference type="Gene3D" id="3.40.80.10">
    <property type="entry name" value="Peptidoglycan recognition protein-like"/>
    <property type="match status" value="1"/>
</dbReference>
<feature type="chain" id="PRO_5002893171" description="N-acetylmuramoyl-L-alanine amidase" evidence="5">
    <location>
        <begin position="31"/>
        <end position="369"/>
    </location>
</feature>